<evidence type="ECO:0000313" key="1">
    <source>
        <dbReference type="EMBL" id="KAJ6959808.1"/>
    </source>
</evidence>
<name>A0AAD6LH50_9ROSI</name>
<evidence type="ECO:0000313" key="2">
    <source>
        <dbReference type="Proteomes" id="UP001164929"/>
    </source>
</evidence>
<keyword evidence="2" id="KW-1185">Reference proteome</keyword>
<proteinExistence type="predicted"/>
<accession>A0AAD6LH50</accession>
<comment type="caution">
    <text evidence="1">The sequence shown here is derived from an EMBL/GenBank/DDBJ whole genome shotgun (WGS) entry which is preliminary data.</text>
</comment>
<reference evidence="1" key="1">
    <citation type="journal article" date="2023" name="Mol. Ecol. Resour.">
        <title>Chromosome-level genome assembly of a triploid poplar Populus alba 'Berolinensis'.</title>
        <authorList>
            <person name="Chen S."/>
            <person name="Yu Y."/>
            <person name="Wang X."/>
            <person name="Wang S."/>
            <person name="Zhang T."/>
            <person name="Zhou Y."/>
            <person name="He R."/>
            <person name="Meng N."/>
            <person name="Wang Y."/>
            <person name="Liu W."/>
            <person name="Liu Z."/>
            <person name="Liu J."/>
            <person name="Guo Q."/>
            <person name="Huang H."/>
            <person name="Sederoff R.R."/>
            <person name="Wang G."/>
            <person name="Qu G."/>
            <person name="Chen S."/>
        </authorList>
    </citation>
    <scope>NUCLEOTIDE SEQUENCE</scope>
    <source>
        <strain evidence="1">SC-2020</strain>
    </source>
</reference>
<organism evidence="1 2">
    <name type="scientific">Populus alba x Populus x berolinensis</name>
    <dbReference type="NCBI Taxonomy" id="444605"/>
    <lineage>
        <taxon>Eukaryota</taxon>
        <taxon>Viridiplantae</taxon>
        <taxon>Streptophyta</taxon>
        <taxon>Embryophyta</taxon>
        <taxon>Tracheophyta</taxon>
        <taxon>Spermatophyta</taxon>
        <taxon>Magnoliopsida</taxon>
        <taxon>eudicotyledons</taxon>
        <taxon>Gunneridae</taxon>
        <taxon>Pentapetalae</taxon>
        <taxon>rosids</taxon>
        <taxon>fabids</taxon>
        <taxon>Malpighiales</taxon>
        <taxon>Salicaceae</taxon>
        <taxon>Saliceae</taxon>
        <taxon>Populus</taxon>
    </lineage>
</organism>
<dbReference type="EMBL" id="JAQIZT010000017">
    <property type="protein sequence ID" value="KAJ6959808.1"/>
    <property type="molecule type" value="Genomic_DNA"/>
</dbReference>
<dbReference type="Proteomes" id="UP001164929">
    <property type="component" value="Chromosome 17"/>
</dbReference>
<dbReference type="AlphaFoldDB" id="A0AAD6LH50"/>
<sequence length="57" mass="6613">MPVAYGLYLLLAMSPFRPWISLGNVLLFRFLWEVAPGSSRRLMSCHFLEFNFSFGII</sequence>
<gene>
    <name evidence="1" type="ORF">NC653_038003</name>
</gene>
<protein>
    <submittedName>
        <fullName evidence="1">Uncharacterized protein</fullName>
    </submittedName>
</protein>